<evidence type="ECO:0000256" key="1">
    <source>
        <dbReference type="ARBA" id="ARBA00005898"/>
    </source>
</evidence>
<comment type="pathway">
    <text evidence="2">Cell wall biogenesis; peptidoglycan biosynthesis.</text>
</comment>
<dbReference type="PANTHER" id="PTHR23135">
    <property type="entry name" value="MUR LIGASE FAMILY MEMBER"/>
    <property type="match status" value="1"/>
</dbReference>
<dbReference type="InterPro" id="IPR004101">
    <property type="entry name" value="Mur_ligase_C"/>
</dbReference>
<reference evidence="6" key="1">
    <citation type="submission" date="2017-09" db="EMBL/GenBank/DDBJ databases">
        <title>Depth-based differentiation of microbial function through sediment-hosted aquifers and enrichment of novel symbionts in the deep terrestrial subsurface.</title>
        <authorList>
            <person name="Probst A.J."/>
            <person name="Ladd B."/>
            <person name="Jarett J.K."/>
            <person name="Geller-Mcgrath D.E."/>
            <person name="Sieber C.M.K."/>
            <person name="Emerson J.B."/>
            <person name="Anantharaman K."/>
            <person name="Thomas B.C."/>
            <person name="Malmstrom R."/>
            <person name="Stieglmeier M."/>
            <person name="Klingl A."/>
            <person name="Woyke T."/>
            <person name="Ryan C.M."/>
            <person name="Banfield J.F."/>
        </authorList>
    </citation>
    <scope>NUCLEOTIDE SEQUENCE [LARGE SCALE GENOMIC DNA]</scope>
</reference>
<organism evidence="5 6">
    <name type="scientific">Candidatus Shapirobacteria bacterium CG09_land_8_20_14_0_10_38_17</name>
    <dbReference type="NCBI Taxonomy" id="1974884"/>
    <lineage>
        <taxon>Bacteria</taxon>
        <taxon>Candidatus Shapironibacteriota</taxon>
    </lineage>
</organism>
<dbReference type="GO" id="GO:0051301">
    <property type="term" value="P:cell division"/>
    <property type="evidence" value="ECO:0007669"/>
    <property type="project" value="UniProtKB-KW"/>
</dbReference>
<name>A0A2H0WRE4_9BACT</name>
<dbReference type="Pfam" id="PF02875">
    <property type="entry name" value="Mur_ligase_C"/>
    <property type="match status" value="1"/>
</dbReference>
<dbReference type="GO" id="GO:0016881">
    <property type="term" value="F:acid-amino acid ligase activity"/>
    <property type="evidence" value="ECO:0007669"/>
    <property type="project" value="InterPro"/>
</dbReference>
<evidence type="ECO:0000313" key="5">
    <source>
        <dbReference type="EMBL" id="PIS15185.1"/>
    </source>
</evidence>
<dbReference type="Pfam" id="PF08245">
    <property type="entry name" value="Mur_ligase_M"/>
    <property type="match status" value="1"/>
</dbReference>
<dbReference type="EMBL" id="PEZH01000023">
    <property type="protein sequence ID" value="PIS15185.1"/>
    <property type="molecule type" value="Genomic_DNA"/>
</dbReference>
<keyword evidence="2" id="KW-0133">Cell shape</keyword>
<dbReference type="GO" id="GO:0005737">
    <property type="term" value="C:cytoplasm"/>
    <property type="evidence" value="ECO:0007669"/>
    <property type="project" value="UniProtKB-SubCell"/>
</dbReference>
<dbReference type="GO" id="GO:0008360">
    <property type="term" value="P:regulation of cell shape"/>
    <property type="evidence" value="ECO:0007669"/>
    <property type="project" value="UniProtKB-KW"/>
</dbReference>
<dbReference type="UniPathway" id="UPA00219"/>
<protein>
    <submittedName>
        <fullName evidence="5">UDP-N-acetylmuramoyl-L-alanyl-D-glutamate--2, 6-diaminopimelate ligase</fullName>
    </submittedName>
</protein>
<dbReference type="GO" id="GO:0009252">
    <property type="term" value="P:peptidoglycan biosynthetic process"/>
    <property type="evidence" value="ECO:0007669"/>
    <property type="project" value="UniProtKB-UniPathway"/>
</dbReference>
<sequence length="444" mass="50892">MFDKLKQFVHRLIPQSFINFFYHFPQAFFWTLFYRYPTKNLTVIGVTGTDGKTTTSTLIWHILNQAGEKCGLISSVSAKIGNQTVDTGLHVTTPNSKNLQKFLRKMKNAGIKFVVLESTSHGLDQYRLWGSNFQVGVITNVTHEHLDYHKTLANYLKAKRRLFKKVKIAILNRDDISYQVIKSYINPKTKTLTYAIKNKADFTLKNFKFTAPLRGKYNQYNCLAAIATANALKIKKTVTLKALANFKGVRGRMEEVNLGQNFKVFIDFAHTPNALNCVLPTLQKKLRKRGKLIVVFGAAGLRDKTKRFKMGEIAGKYADAIILTAEDPRTENVNDIINQIAQGCLKTKAKEIKYHPNKFIWRSPYKFVPKHHYFLRVPDREKAINLAIQKIARKGDIIVICGKGPEKSMCFGNKEYPWSDRKETEKAIKQRSKLKNREIYTSKA</sequence>
<comment type="caution">
    <text evidence="5">The sequence shown here is derived from an EMBL/GenBank/DDBJ whole genome shotgun (WGS) entry which is preliminary data.</text>
</comment>
<comment type="subcellular location">
    <subcellularLocation>
        <location evidence="2">Cytoplasm</location>
    </subcellularLocation>
</comment>
<dbReference type="SUPFAM" id="SSF53623">
    <property type="entry name" value="MurD-like peptide ligases, catalytic domain"/>
    <property type="match status" value="1"/>
</dbReference>
<keyword evidence="2" id="KW-0961">Cell wall biogenesis/degradation</keyword>
<dbReference type="InterPro" id="IPR036565">
    <property type="entry name" value="Mur-like_cat_sf"/>
</dbReference>
<comment type="similarity">
    <text evidence="1">Belongs to the MurCDEF family. MurE subfamily.</text>
</comment>
<keyword evidence="2" id="KW-0573">Peptidoglycan synthesis</keyword>
<gene>
    <name evidence="5" type="ORF">COT63_01340</name>
</gene>
<evidence type="ECO:0000259" key="4">
    <source>
        <dbReference type="Pfam" id="PF08245"/>
    </source>
</evidence>
<dbReference type="AlphaFoldDB" id="A0A2H0WRE4"/>
<keyword evidence="2" id="KW-0131">Cell cycle</keyword>
<evidence type="ECO:0000256" key="2">
    <source>
        <dbReference type="RuleBase" id="RU004135"/>
    </source>
</evidence>
<evidence type="ECO:0000259" key="3">
    <source>
        <dbReference type="Pfam" id="PF02875"/>
    </source>
</evidence>
<dbReference type="Proteomes" id="UP000231282">
    <property type="component" value="Unassembled WGS sequence"/>
</dbReference>
<keyword evidence="5" id="KW-0436">Ligase</keyword>
<keyword evidence="2" id="KW-0132">Cell division</keyword>
<proteinExistence type="inferred from homology"/>
<dbReference type="InterPro" id="IPR036615">
    <property type="entry name" value="Mur_ligase_C_dom_sf"/>
</dbReference>
<accession>A0A2H0WRE4</accession>
<evidence type="ECO:0000313" key="6">
    <source>
        <dbReference type="Proteomes" id="UP000231282"/>
    </source>
</evidence>
<dbReference type="GO" id="GO:0071555">
    <property type="term" value="P:cell wall organization"/>
    <property type="evidence" value="ECO:0007669"/>
    <property type="project" value="UniProtKB-KW"/>
</dbReference>
<dbReference type="NCBIfam" id="TIGR01085">
    <property type="entry name" value="murE"/>
    <property type="match status" value="1"/>
</dbReference>
<feature type="domain" description="Mur ligase central" evidence="4">
    <location>
        <begin position="46"/>
        <end position="229"/>
    </location>
</feature>
<dbReference type="PANTHER" id="PTHR23135:SF4">
    <property type="entry name" value="UDP-N-ACETYLMURAMOYL-L-ALANYL-D-GLUTAMATE--2,6-DIAMINOPIMELATE LIGASE MURE HOMOLOG, CHLOROPLASTIC"/>
    <property type="match status" value="1"/>
</dbReference>
<dbReference type="InterPro" id="IPR013221">
    <property type="entry name" value="Mur_ligase_cen"/>
</dbReference>
<dbReference type="InterPro" id="IPR005761">
    <property type="entry name" value="UDP-N-AcMur-Glu-dNH2Pim_ligase"/>
</dbReference>
<dbReference type="SUPFAM" id="SSF53244">
    <property type="entry name" value="MurD-like peptide ligases, peptide-binding domain"/>
    <property type="match status" value="1"/>
</dbReference>
<feature type="domain" description="Mur ligase C-terminal" evidence="3">
    <location>
        <begin position="251"/>
        <end position="404"/>
    </location>
</feature>
<dbReference type="GO" id="GO:0005524">
    <property type="term" value="F:ATP binding"/>
    <property type="evidence" value="ECO:0007669"/>
    <property type="project" value="InterPro"/>
</dbReference>
<dbReference type="Gene3D" id="3.40.1190.10">
    <property type="entry name" value="Mur-like, catalytic domain"/>
    <property type="match status" value="1"/>
</dbReference>
<dbReference type="Gene3D" id="3.90.190.20">
    <property type="entry name" value="Mur ligase, C-terminal domain"/>
    <property type="match status" value="1"/>
</dbReference>